<gene>
    <name evidence="1" type="ORF">NUW58_g6963</name>
</gene>
<reference evidence="1" key="1">
    <citation type="submission" date="2022-10" db="EMBL/GenBank/DDBJ databases">
        <title>Genome Sequence of Xylaria curta.</title>
        <authorList>
            <person name="Buettner E."/>
        </authorList>
    </citation>
    <scope>NUCLEOTIDE SEQUENCE</scope>
    <source>
        <strain evidence="1">Babe10</strain>
    </source>
</reference>
<proteinExistence type="predicted"/>
<name>A0ACC1NNC5_9PEZI</name>
<evidence type="ECO:0000313" key="2">
    <source>
        <dbReference type="Proteomes" id="UP001143856"/>
    </source>
</evidence>
<accession>A0ACC1NNC5</accession>
<evidence type="ECO:0000313" key="1">
    <source>
        <dbReference type="EMBL" id="KAJ2980356.1"/>
    </source>
</evidence>
<sequence>MAEALNLGEQPDFHAMGEHFTGLSAEFGRFPNLAAIQNTDAILAAIGQLTTTINNSVQNLRTEIRTSADNLRTELRADMDNLRTELRAELRADMQTLDYNSRARVLNSIHPTPTLRLHPLKNTTTHEVVPLPETLGALDNLPAADVRFYLEALGQTPEQTATARKVQLKEFIGIKAS</sequence>
<dbReference type="EMBL" id="JAPDGR010001693">
    <property type="protein sequence ID" value="KAJ2980356.1"/>
    <property type="molecule type" value="Genomic_DNA"/>
</dbReference>
<keyword evidence="2" id="KW-1185">Reference proteome</keyword>
<protein>
    <submittedName>
        <fullName evidence="1">Uncharacterized protein</fullName>
    </submittedName>
</protein>
<comment type="caution">
    <text evidence="1">The sequence shown here is derived from an EMBL/GenBank/DDBJ whole genome shotgun (WGS) entry which is preliminary data.</text>
</comment>
<organism evidence="1 2">
    <name type="scientific">Xylaria curta</name>
    <dbReference type="NCBI Taxonomy" id="42375"/>
    <lineage>
        <taxon>Eukaryota</taxon>
        <taxon>Fungi</taxon>
        <taxon>Dikarya</taxon>
        <taxon>Ascomycota</taxon>
        <taxon>Pezizomycotina</taxon>
        <taxon>Sordariomycetes</taxon>
        <taxon>Xylariomycetidae</taxon>
        <taxon>Xylariales</taxon>
        <taxon>Xylariaceae</taxon>
        <taxon>Xylaria</taxon>
    </lineage>
</organism>
<dbReference type="Proteomes" id="UP001143856">
    <property type="component" value="Unassembled WGS sequence"/>
</dbReference>